<gene>
    <name evidence="2" type="ORF">RMCC_6452</name>
</gene>
<dbReference type="EMBL" id="BCSY01000135">
    <property type="protein sequence ID" value="GAS99487.1"/>
    <property type="molecule type" value="Genomic_DNA"/>
</dbReference>
<dbReference type="PANTHER" id="PTHR33930">
    <property type="entry name" value="ALKYL HYDROPEROXIDE REDUCTASE AHPD"/>
    <property type="match status" value="1"/>
</dbReference>
<proteinExistence type="predicted"/>
<dbReference type="GO" id="GO:0051920">
    <property type="term" value="F:peroxiredoxin activity"/>
    <property type="evidence" value="ECO:0007669"/>
    <property type="project" value="InterPro"/>
</dbReference>
<reference evidence="3" key="2">
    <citation type="submission" date="2016-02" db="EMBL/GenBank/DDBJ databases">
        <title>Draft genome sequence of five rapidly growing Mycobacterium species.</title>
        <authorList>
            <person name="Katahira K."/>
            <person name="Gotou Y."/>
            <person name="Iida K."/>
            <person name="Ogura Y."/>
            <person name="Hayashi T."/>
        </authorList>
    </citation>
    <scope>NUCLEOTIDE SEQUENCE [LARGE SCALE GENOMIC DNA]</scope>
    <source>
        <strain evidence="3">JCM15298</strain>
    </source>
</reference>
<dbReference type="Proteomes" id="UP000069443">
    <property type="component" value="Unassembled WGS sequence"/>
</dbReference>
<keyword evidence="3" id="KW-1185">Reference proteome</keyword>
<dbReference type="OrthoDB" id="8526252at2"/>
<dbReference type="STRING" id="228230.RMCC_6452"/>
<accession>A0A100WJ40</accession>
<comment type="caution">
    <text evidence="2">The sequence shown here is derived from an EMBL/GenBank/DDBJ whole genome shotgun (WGS) entry which is preliminary data.</text>
</comment>
<name>A0A100WJ40_MYCCR</name>
<dbReference type="InterPro" id="IPR029032">
    <property type="entry name" value="AhpD-like"/>
</dbReference>
<dbReference type="SUPFAM" id="SSF69118">
    <property type="entry name" value="AhpD-like"/>
    <property type="match status" value="1"/>
</dbReference>
<dbReference type="Pfam" id="PF02627">
    <property type="entry name" value="CMD"/>
    <property type="match status" value="1"/>
</dbReference>
<evidence type="ECO:0000313" key="3">
    <source>
        <dbReference type="Proteomes" id="UP000069443"/>
    </source>
</evidence>
<feature type="domain" description="Carboxymuconolactone decarboxylase-like" evidence="1">
    <location>
        <begin position="44"/>
        <end position="115"/>
    </location>
</feature>
<evidence type="ECO:0000313" key="2">
    <source>
        <dbReference type="EMBL" id="GAS99487.1"/>
    </source>
</evidence>
<protein>
    <submittedName>
        <fullName evidence="2">Carboxymuconolactone decarboxylase</fullName>
    </submittedName>
</protein>
<reference evidence="3" key="1">
    <citation type="journal article" date="2016" name="Genome Announc.">
        <title>Draft Genome Sequences of Five Rapidly Growing Mycobacterium Species, M. thermoresistibile, M. fortuitum subsp. acetamidolyticum, M. canariasense, M. brisbanense, and M. novocastrense.</title>
        <authorList>
            <person name="Katahira K."/>
            <person name="Ogura Y."/>
            <person name="Gotoh Y."/>
            <person name="Hayashi T."/>
        </authorList>
    </citation>
    <scope>NUCLEOTIDE SEQUENCE [LARGE SCALE GENOMIC DNA]</scope>
    <source>
        <strain evidence="3">JCM15298</strain>
    </source>
</reference>
<dbReference type="RefSeq" id="WP_062660139.1">
    <property type="nucleotide sequence ID" value="NZ_BCSY01000135.1"/>
</dbReference>
<sequence>MGQGKATDEQLAKIEEYRNSYVDMVGFVPPRIASRIARLTELNPDFLIAQEEVRRQAVYTDALDQKTVQLILFAVLAVNVRDAAKLHGLAALRAGATWEELQATLNLAFLFGGLSVSNRNATILDEIAELEESQQNSQ</sequence>
<dbReference type="InterPro" id="IPR003779">
    <property type="entry name" value="CMD-like"/>
</dbReference>
<dbReference type="AlphaFoldDB" id="A0A100WJ40"/>
<organism evidence="2 3">
    <name type="scientific">Mycolicibacterium canariasense</name>
    <name type="common">Mycobacterium canariasense</name>
    <dbReference type="NCBI Taxonomy" id="228230"/>
    <lineage>
        <taxon>Bacteria</taxon>
        <taxon>Bacillati</taxon>
        <taxon>Actinomycetota</taxon>
        <taxon>Actinomycetes</taxon>
        <taxon>Mycobacteriales</taxon>
        <taxon>Mycobacteriaceae</taxon>
        <taxon>Mycolicibacterium</taxon>
    </lineage>
</organism>
<evidence type="ECO:0000259" key="1">
    <source>
        <dbReference type="Pfam" id="PF02627"/>
    </source>
</evidence>
<dbReference type="PANTHER" id="PTHR33930:SF2">
    <property type="entry name" value="BLR3452 PROTEIN"/>
    <property type="match status" value="1"/>
</dbReference>
<dbReference type="Gene3D" id="1.20.1290.10">
    <property type="entry name" value="AhpD-like"/>
    <property type="match status" value="1"/>
</dbReference>